<dbReference type="InterPro" id="IPR020846">
    <property type="entry name" value="MFS_dom"/>
</dbReference>
<keyword evidence="5 7" id="KW-0472">Membrane</keyword>
<feature type="non-terminal residue" evidence="9">
    <location>
        <position position="1"/>
    </location>
</feature>
<keyword evidence="3 7" id="KW-0812">Transmembrane</keyword>
<name>B9ZYW5_DICJA</name>
<keyword evidence="9" id="KW-0762">Sugar transport</keyword>
<accession>B9ZYW5</accession>
<evidence type="ECO:0000313" key="10">
    <source>
        <dbReference type="EMBL" id="BAJ09732.1"/>
    </source>
</evidence>
<dbReference type="AlphaFoldDB" id="B9ZYW5"/>
<organism evidence="9">
    <name type="scientific">Dicyema japonicum</name>
    <name type="common">Dicyemid mesozoan</name>
    <dbReference type="NCBI Taxonomy" id="399803"/>
    <lineage>
        <taxon>Eukaryota</taxon>
        <taxon>Metazoa</taxon>
        <taxon>Spiralia</taxon>
        <taxon>Lophotrochozoa</taxon>
        <taxon>Mesozoa</taxon>
        <taxon>Dicyemida</taxon>
        <taxon>Rhombozoa</taxon>
        <taxon>Dicyemidae</taxon>
        <taxon>Dicyema</taxon>
    </lineage>
</organism>
<dbReference type="GO" id="GO:0015149">
    <property type="term" value="F:hexose transmembrane transporter activity"/>
    <property type="evidence" value="ECO:0007669"/>
    <property type="project" value="TreeGrafter"/>
</dbReference>
<evidence type="ECO:0000256" key="4">
    <source>
        <dbReference type="ARBA" id="ARBA00022989"/>
    </source>
</evidence>
<dbReference type="EMBL" id="AB429241">
    <property type="protein sequence ID" value="BAH29728.1"/>
    <property type="molecule type" value="Genomic_DNA"/>
</dbReference>
<feature type="transmembrane region" description="Helical" evidence="7">
    <location>
        <begin position="108"/>
        <end position="129"/>
    </location>
</feature>
<keyword evidence="2" id="KW-0813">Transport</keyword>
<feature type="transmembrane region" description="Helical" evidence="7">
    <location>
        <begin position="203"/>
        <end position="224"/>
    </location>
</feature>
<dbReference type="InterPro" id="IPR045263">
    <property type="entry name" value="GLUT"/>
</dbReference>
<dbReference type="PANTHER" id="PTHR23503:SF8">
    <property type="entry name" value="FACILITATED GLUCOSE TRANSPORTER PROTEIN 1"/>
    <property type="match status" value="1"/>
</dbReference>
<gene>
    <name evidence="10" type="primary">Glut</name>
</gene>
<evidence type="ECO:0000256" key="3">
    <source>
        <dbReference type="ARBA" id="ARBA00022692"/>
    </source>
</evidence>
<evidence type="ECO:0000256" key="5">
    <source>
        <dbReference type="ARBA" id="ARBA00023136"/>
    </source>
</evidence>
<evidence type="ECO:0000259" key="8">
    <source>
        <dbReference type="PROSITE" id="PS50850"/>
    </source>
</evidence>
<keyword evidence="6" id="KW-0175">Coiled coil</keyword>
<dbReference type="SUPFAM" id="SSF103473">
    <property type="entry name" value="MFS general substrate transporter"/>
    <property type="match status" value="1"/>
</dbReference>
<evidence type="ECO:0000256" key="6">
    <source>
        <dbReference type="SAM" id="Coils"/>
    </source>
</evidence>
<dbReference type="Gene3D" id="1.20.1250.20">
    <property type="entry name" value="MFS general substrate transporter like domains"/>
    <property type="match status" value="1"/>
</dbReference>
<dbReference type="GO" id="GO:0016020">
    <property type="term" value="C:membrane"/>
    <property type="evidence" value="ECO:0007669"/>
    <property type="project" value="UniProtKB-SubCell"/>
</dbReference>
<evidence type="ECO:0000256" key="7">
    <source>
        <dbReference type="SAM" id="Phobius"/>
    </source>
</evidence>
<proteinExistence type="evidence at transcript level"/>
<dbReference type="Pfam" id="PF00083">
    <property type="entry name" value="Sugar_tr"/>
    <property type="match status" value="1"/>
</dbReference>
<dbReference type="InterPro" id="IPR036259">
    <property type="entry name" value="MFS_trans_sf"/>
</dbReference>
<evidence type="ECO:0000256" key="1">
    <source>
        <dbReference type="ARBA" id="ARBA00004141"/>
    </source>
</evidence>
<feature type="domain" description="Major facilitator superfamily (MFS) profile" evidence="8">
    <location>
        <begin position="1"/>
        <end position="291"/>
    </location>
</feature>
<feature type="coiled-coil region" evidence="6">
    <location>
        <begin position="57"/>
        <end position="84"/>
    </location>
</feature>
<dbReference type="EMBL" id="AB539529">
    <property type="protein sequence ID" value="BAJ09732.1"/>
    <property type="molecule type" value="mRNA"/>
</dbReference>
<dbReference type="PROSITE" id="PS50850">
    <property type="entry name" value="MFS"/>
    <property type="match status" value="1"/>
</dbReference>
<dbReference type="InterPro" id="IPR005828">
    <property type="entry name" value="MFS_sugar_transport-like"/>
</dbReference>
<sequence length="312" mass="35248">TFGIFLSELLTLRQIFGNPTLWHITWLIPGIVAIVFCAVFIFFPESPRYLLLTKNDEEKARENLKKLRTSDEAVEEEIKEMIVESSNIAVSNLTWKELFQQKSLSKPLAIMFISFFVCQFSGINVIFTFSRNIYASAKIPEDKIPYASMGTGIVNCVATIIAIPFVDILGRRPLLIWPLLGIIVTLILEVISLVYSVSILSVLAVYLFIIFFAISFGIVPQALMVEYFRQDVRSKAAAGGVLIANVANFFAFWVFKPAVENPAAKNYILLVFAGICFFGFIFLFFYIPETKNKTYNENSIALSNWNTVFSKS</sequence>
<protein>
    <submittedName>
        <fullName evidence="9">Glucose transporter</fullName>
    </submittedName>
</protein>
<keyword evidence="4 7" id="KW-1133">Transmembrane helix</keyword>
<dbReference type="PANTHER" id="PTHR23503">
    <property type="entry name" value="SOLUTE CARRIER FAMILY 2"/>
    <property type="match status" value="1"/>
</dbReference>
<feature type="transmembrane region" description="Helical" evidence="7">
    <location>
        <begin position="176"/>
        <end position="197"/>
    </location>
</feature>
<feature type="transmembrane region" description="Helical" evidence="7">
    <location>
        <begin position="149"/>
        <end position="169"/>
    </location>
</feature>
<reference evidence="10" key="1">
    <citation type="submission" date="2009-12" db="EMBL/GenBank/DDBJ databases">
        <title>Distinction of cell types in dicyemid mesozoans (phylum dicyemida) by expression patterns of 16 genes.</title>
        <authorList>
            <person name="Ogino K."/>
            <person name="Tsuneki K."/>
            <person name="Furuya H."/>
        </authorList>
    </citation>
    <scope>NUCLEOTIDE SEQUENCE</scope>
</reference>
<evidence type="ECO:0000313" key="9">
    <source>
        <dbReference type="EMBL" id="BAH29728.1"/>
    </source>
</evidence>
<evidence type="ECO:0000256" key="2">
    <source>
        <dbReference type="ARBA" id="ARBA00022448"/>
    </source>
</evidence>
<feature type="transmembrane region" description="Helical" evidence="7">
    <location>
        <begin position="236"/>
        <end position="255"/>
    </location>
</feature>
<comment type="subcellular location">
    <subcellularLocation>
        <location evidence="1">Membrane</location>
        <topology evidence="1">Multi-pass membrane protein</topology>
    </subcellularLocation>
</comment>
<reference evidence="9" key="2">
    <citation type="journal article" date="2010" name="Gene">
        <title>Unique genome of dicyemid mesozoan: highly shortened spliceosomal introns in conservative exon/intron structure.</title>
        <authorList>
            <person name="Ogino K."/>
            <person name="Tsuneki K."/>
            <person name="Furuya H."/>
        </authorList>
    </citation>
    <scope>NUCLEOTIDE SEQUENCE</scope>
</reference>
<feature type="transmembrane region" description="Helical" evidence="7">
    <location>
        <begin position="267"/>
        <end position="287"/>
    </location>
</feature>
<feature type="transmembrane region" description="Helical" evidence="7">
    <location>
        <begin position="20"/>
        <end position="43"/>
    </location>
</feature>